<dbReference type="EMBL" id="JACJSG010000033">
    <property type="protein sequence ID" value="MBD2503285.1"/>
    <property type="molecule type" value="Genomic_DNA"/>
</dbReference>
<protein>
    <submittedName>
        <fullName evidence="1">Uncharacterized protein</fullName>
    </submittedName>
</protein>
<accession>A0ABR8DAD1</accession>
<reference evidence="1 2" key="1">
    <citation type="journal article" date="2020" name="ISME J.">
        <title>Comparative genomics reveals insights into cyanobacterial evolution and habitat adaptation.</title>
        <authorList>
            <person name="Chen M.Y."/>
            <person name="Teng W.K."/>
            <person name="Zhao L."/>
            <person name="Hu C.X."/>
            <person name="Zhou Y.K."/>
            <person name="Han B.P."/>
            <person name="Song L.R."/>
            <person name="Shu W.S."/>
        </authorList>
    </citation>
    <scope>NUCLEOTIDE SEQUENCE [LARGE SCALE GENOMIC DNA]</scope>
    <source>
        <strain evidence="1 2">FACHB-119</strain>
    </source>
</reference>
<evidence type="ECO:0000313" key="1">
    <source>
        <dbReference type="EMBL" id="MBD2503285.1"/>
    </source>
</evidence>
<comment type="caution">
    <text evidence="1">The sequence shown here is derived from an EMBL/GenBank/DDBJ whole genome shotgun (WGS) entry which is preliminary data.</text>
</comment>
<proteinExistence type="predicted"/>
<organism evidence="1 2">
    <name type="scientific">Anabaena azotica FACHB-119</name>
    <dbReference type="NCBI Taxonomy" id="947527"/>
    <lineage>
        <taxon>Bacteria</taxon>
        <taxon>Bacillati</taxon>
        <taxon>Cyanobacteriota</taxon>
        <taxon>Cyanophyceae</taxon>
        <taxon>Nostocales</taxon>
        <taxon>Nostocaceae</taxon>
        <taxon>Anabaena</taxon>
        <taxon>Anabaena azotica</taxon>
    </lineage>
</organism>
<dbReference type="RefSeq" id="WP_190476149.1">
    <property type="nucleotide sequence ID" value="NZ_JACJSG010000033.1"/>
</dbReference>
<dbReference type="Proteomes" id="UP000661112">
    <property type="component" value="Unassembled WGS sequence"/>
</dbReference>
<name>A0ABR8DAD1_9NOST</name>
<sequence>MTDINPDNTGTITIAVQPQDNGQYICQLSSSLSDSPRENIQCYGQTKEHAIAIALEQLAQEYRQIAEQQQNIDWLTVERSDSGEAITKHYHVTLHYERIGEAESKFDAMNDTIMGNTVVENAKITVIQIDSDIPIDPLTRSRPSPTFS</sequence>
<keyword evidence="2" id="KW-1185">Reference proteome</keyword>
<evidence type="ECO:0000313" key="2">
    <source>
        <dbReference type="Proteomes" id="UP000661112"/>
    </source>
</evidence>
<gene>
    <name evidence="1" type="ORF">H6G83_22210</name>
</gene>